<dbReference type="Pfam" id="PF00480">
    <property type="entry name" value="ROK"/>
    <property type="match status" value="1"/>
</dbReference>
<dbReference type="PANTHER" id="PTHR18964">
    <property type="entry name" value="ROK (REPRESSOR, ORF, KINASE) FAMILY"/>
    <property type="match status" value="1"/>
</dbReference>
<dbReference type="PROSITE" id="PS01125">
    <property type="entry name" value="ROK"/>
    <property type="match status" value="1"/>
</dbReference>
<proteinExistence type="predicted"/>
<dbReference type="InterPro" id="IPR000600">
    <property type="entry name" value="ROK"/>
</dbReference>
<name>A0A2T9JER9_9CAUL</name>
<dbReference type="OrthoDB" id="9810372at2"/>
<dbReference type="PANTHER" id="PTHR18964:SF174">
    <property type="entry name" value="D-ALLOSE KINASE-RELATED"/>
    <property type="match status" value="1"/>
</dbReference>
<evidence type="ECO:0000313" key="2">
    <source>
        <dbReference type="Proteomes" id="UP000245073"/>
    </source>
</evidence>
<protein>
    <submittedName>
        <fullName evidence="1">Fructokinase</fullName>
    </submittedName>
</protein>
<dbReference type="SUPFAM" id="SSF53067">
    <property type="entry name" value="Actin-like ATPase domain"/>
    <property type="match status" value="1"/>
</dbReference>
<organism evidence="1 2">
    <name type="scientific">Caulobacter endophyticus</name>
    <dbReference type="NCBI Taxonomy" id="2172652"/>
    <lineage>
        <taxon>Bacteria</taxon>
        <taxon>Pseudomonadati</taxon>
        <taxon>Pseudomonadota</taxon>
        <taxon>Alphaproteobacteria</taxon>
        <taxon>Caulobacterales</taxon>
        <taxon>Caulobacteraceae</taxon>
        <taxon>Caulobacter</taxon>
    </lineage>
</organism>
<reference evidence="1 2" key="1">
    <citation type="submission" date="2018-04" db="EMBL/GenBank/DDBJ databases">
        <title>The genome sequence of Caulobacter sp. 744.</title>
        <authorList>
            <person name="Gao J."/>
            <person name="Sun J."/>
        </authorList>
    </citation>
    <scope>NUCLEOTIDE SEQUENCE [LARGE SCALE GENOMIC DNA]</scope>
    <source>
        <strain evidence="1 2">774</strain>
    </source>
</reference>
<gene>
    <name evidence="1" type="ORF">DDF67_24625</name>
</gene>
<dbReference type="Proteomes" id="UP000245073">
    <property type="component" value="Unassembled WGS sequence"/>
</dbReference>
<dbReference type="InterPro" id="IPR043129">
    <property type="entry name" value="ATPase_NBD"/>
</dbReference>
<dbReference type="Gene3D" id="3.30.420.40">
    <property type="match status" value="2"/>
</dbReference>
<dbReference type="GO" id="GO:0004396">
    <property type="term" value="F:hexokinase activity"/>
    <property type="evidence" value="ECO:0007669"/>
    <property type="project" value="TreeGrafter"/>
</dbReference>
<keyword evidence="1" id="KW-0808">Transferase</keyword>
<sequence>MIQIGVDFGGTKVEAAALDPSGRLLAKARVPNPGDYDKALSTVRDLVGQLEQKLGARGTLGIGAPGSISPATGVMRNANSLYLNGRRFREDLSEALDRPVRLANDANCLALSEAVDGAGAGARVVFAIILGTGCGGGLVVDGKLIEGENGIAGEWGHMPLPWPTVEEREGPRCWCGQNGCLEMWVSGTGLRRDFQESTGQSWSGEQIIAAWRAGDPAATTAFDRLMDRLGRSVAVLCNILDPDAIVVGGGLSNVPEVCQRLPELVSRHVFADRWSTRIKPAVWGDASGVRGAARLWSVEEARELLAAPAA</sequence>
<comment type="caution">
    <text evidence="1">The sequence shown here is derived from an EMBL/GenBank/DDBJ whole genome shotgun (WGS) entry which is preliminary data.</text>
</comment>
<dbReference type="EMBL" id="QDKQ01000077">
    <property type="protein sequence ID" value="PVM82190.1"/>
    <property type="molecule type" value="Genomic_DNA"/>
</dbReference>
<dbReference type="InterPro" id="IPR049874">
    <property type="entry name" value="ROK_cs"/>
</dbReference>
<evidence type="ECO:0000313" key="1">
    <source>
        <dbReference type="EMBL" id="PVM82190.1"/>
    </source>
</evidence>
<accession>A0A2T9JER9</accession>
<dbReference type="AlphaFoldDB" id="A0A2T9JER9"/>
<dbReference type="RefSeq" id="WP_109455365.1">
    <property type="nucleotide sequence ID" value="NZ_QDKQ01000077.1"/>
</dbReference>
<keyword evidence="2" id="KW-1185">Reference proteome</keyword>
<dbReference type="CDD" id="cd24066">
    <property type="entry name" value="ASKHA_NBD_ROK_EcFRK-like"/>
    <property type="match status" value="1"/>
</dbReference>
<keyword evidence="1" id="KW-0418">Kinase</keyword>